<comment type="caution">
    <text evidence="1">The sequence shown here is derived from an EMBL/GenBank/DDBJ whole genome shotgun (WGS) entry which is preliminary data.</text>
</comment>
<gene>
    <name evidence="1" type="ORF">LCGC14_2161310</name>
</gene>
<sequence>MFIDMANNLNEYLQDMLVSEGLVGITYTGDPEYVVLKSFITTELYFKSEVK</sequence>
<dbReference type="AlphaFoldDB" id="A0A0F9DSU6"/>
<protein>
    <submittedName>
        <fullName evidence="1">Uncharacterized protein</fullName>
    </submittedName>
</protein>
<name>A0A0F9DSU6_9ZZZZ</name>
<accession>A0A0F9DSU6</accession>
<organism evidence="1">
    <name type="scientific">marine sediment metagenome</name>
    <dbReference type="NCBI Taxonomy" id="412755"/>
    <lineage>
        <taxon>unclassified sequences</taxon>
        <taxon>metagenomes</taxon>
        <taxon>ecological metagenomes</taxon>
    </lineage>
</organism>
<reference evidence="1" key="1">
    <citation type="journal article" date="2015" name="Nature">
        <title>Complex archaea that bridge the gap between prokaryotes and eukaryotes.</title>
        <authorList>
            <person name="Spang A."/>
            <person name="Saw J.H."/>
            <person name="Jorgensen S.L."/>
            <person name="Zaremba-Niedzwiedzka K."/>
            <person name="Martijn J."/>
            <person name="Lind A.E."/>
            <person name="van Eijk R."/>
            <person name="Schleper C."/>
            <person name="Guy L."/>
            <person name="Ettema T.J."/>
        </authorList>
    </citation>
    <scope>NUCLEOTIDE SEQUENCE</scope>
</reference>
<dbReference type="EMBL" id="LAZR01027736">
    <property type="protein sequence ID" value="KKL64804.1"/>
    <property type="molecule type" value="Genomic_DNA"/>
</dbReference>
<evidence type="ECO:0000313" key="1">
    <source>
        <dbReference type="EMBL" id="KKL64804.1"/>
    </source>
</evidence>
<proteinExistence type="predicted"/>